<dbReference type="Proteomes" id="UP000284842">
    <property type="component" value="Unassembled WGS sequence"/>
</dbReference>
<dbReference type="AlphaFoldDB" id="A0A409X547"/>
<organism evidence="1 2">
    <name type="scientific">Panaeolus cyanescens</name>
    <dbReference type="NCBI Taxonomy" id="181874"/>
    <lineage>
        <taxon>Eukaryota</taxon>
        <taxon>Fungi</taxon>
        <taxon>Dikarya</taxon>
        <taxon>Basidiomycota</taxon>
        <taxon>Agaricomycotina</taxon>
        <taxon>Agaricomycetes</taxon>
        <taxon>Agaricomycetidae</taxon>
        <taxon>Agaricales</taxon>
        <taxon>Agaricineae</taxon>
        <taxon>Galeropsidaceae</taxon>
        <taxon>Panaeolus</taxon>
    </lineage>
</organism>
<gene>
    <name evidence="1" type="ORF">CVT24_005445</name>
</gene>
<evidence type="ECO:0000313" key="1">
    <source>
        <dbReference type="EMBL" id="PPQ85842.1"/>
    </source>
</evidence>
<sequence>MSVAQHTSSDDLQRLFAQTRDMRIKVSSSGLFDKFSYQAPAHCPLWLTDQHLASELALQNVVTVPTMGQDLLESLGAIFTRFLQENEVFPPSNRLPRWMEGDLLDGITDPSSFFRAYQYQIGMHSACFASKLYVHPKEPCWFPTFAHGESSRFRTYYNEVELYIVEDETTFGDMRLGPEVARRLDPAIAEKLLWLRDNYDTLAIFSYVLPRPDCESIFSRPEIEGPSVWTISSTQSPRKLPSRSPKKEVDAIDKWWNKYGSKAPLEKARNIQTAKPTQTGLKNTVWVPPRKGTRQGEYQPNIAHFLQRAWCRAVEYNSTFIVLNDGLSERIGIRHRASNTLFITEPIDPFKAPYMRYHMALYMAIVDDALSRAVVEVAEPDADISPARSRKRRATNVPIATRASKRLKGEAPSANASSVDLYAEIASRHILLVSFDFGIYHSPAPSSFLR</sequence>
<proteinExistence type="predicted"/>
<evidence type="ECO:0000313" key="2">
    <source>
        <dbReference type="Proteomes" id="UP000284842"/>
    </source>
</evidence>
<reference evidence="1 2" key="1">
    <citation type="journal article" date="2018" name="Evol. Lett.">
        <title>Horizontal gene cluster transfer increased hallucinogenic mushroom diversity.</title>
        <authorList>
            <person name="Reynolds H.T."/>
            <person name="Vijayakumar V."/>
            <person name="Gluck-Thaler E."/>
            <person name="Korotkin H.B."/>
            <person name="Matheny P.B."/>
            <person name="Slot J.C."/>
        </authorList>
    </citation>
    <scope>NUCLEOTIDE SEQUENCE [LARGE SCALE GENOMIC DNA]</scope>
    <source>
        <strain evidence="1 2">2629</strain>
    </source>
</reference>
<accession>A0A409X547</accession>
<feature type="non-terminal residue" evidence="1">
    <location>
        <position position="450"/>
    </location>
</feature>
<name>A0A409X547_9AGAR</name>
<comment type="caution">
    <text evidence="1">The sequence shown here is derived from an EMBL/GenBank/DDBJ whole genome shotgun (WGS) entry which is preliminary data.</text>
</comment>
<dbReference type="OrthoDB" id="3055171at2759"/>
<dbReference type="InParanoid" id="A0A409X547"/>
<keyword evidence="2" id="KW-1185">Reference proteome</keyword>
<protein>
    <submittedName>
        <fullName evidence="1">Uncharacterized protein</fullName>
    </submittedName>
</protein>
<dbReference type="EMBL" id="NHTK01004621">
    <property type="protein sequence ID" value="PPQ85842.1"/>
    <property type="molecule type" value="Genomic_DNA"/>
</dbReference>